<dbReference type="InterPro" id="IPR025695">
    <property type="entry name" value="DoxX-like"/>
</dbReference>
<dbReference type="AlphaFoldDB" id="A0A1I3ESC1"/>
<dbReference type="PANTHER" id="PTHR12126">
    <property type="entry name" value="NADH-UBIQUINONE OXIDOREDUCTASE 39 KDA SUBUNIT-RELATED"/>
    <property type="match status" value="1"/>
</dbReference>
<sequence>MKVLVCGADGFIGRALCERIEREGHRVIRGRRHASGPDELSADYSTDIDHEPWRVKLAGIDVVVNAVGILVERGAQTFDAIHRRAPCALFSACVAAGVRQVIQISALGAQRRDTAYFDSKCAADEYLLDLPIDAYVVRPALVYGRDGKSAAFFRMLASMPVHALPAGGRQRVSPVHIDDLADVVARLLRAPAASLDHRCIDVAGATQIEYREMLSIYRASMRFAPAYRIGVPRFAVDAAAWLCDRVPGAMLTRDTWHMLQSGNTADAAETTAVLGHPPKGIADFIGADGAALRNEALSSWRSAWLRIALAAVWLWTAFVSAFLYPHADSLAMLHRAGLDGAVANAALYGSAALDAAMGFATLCKPGRRLWASQFLLVSAYSIVVAIALPEMLIHPFGPLLKNLPILAVLCVLFNEETRS</sequence>
<dbReference type="InterPro" id="IPR036291">
    <property type="entry name" value="NAD(P)-bd_dom_sf"/>
</dbReference>
<keyword evidence="1" id="KW-0472">Membrane</keyword>
<dbReference type="RefSeq" id="WP_091008377.1">
    <property type="nucleotide sequence ID" value="NZ_CP041743.1"/>
</dbReference>
<dbReference type="STRING" id="420953.SAMN05192543_1011061"/>
<dbReference type="Pfam" id="PF13781">
    <property type="entry name" value="DoxX_3"/>
    <property type="match status" value="1"/>
</dbReference>
<feature type="domain" description="NAD-dependent epimerase/dehydratase" evidence="2">
    <location>
        <begin position="3"/>
        <end position="196"/>
    </location>
</feature>
<keyword evidence="1" id="KW-0812">Transmembrane</keyword>
<dbReference type="Gene3D" id="3.40.50.720">
    <property type="entry name" value="NAD(P)-binding Rossmann-like Domain"/>
    <property type="match status" value="1"/>
</dbReference>
<dbReference type="PANTHER" id="PTHR12126:SF11">
    <property type="entry name" value="NADH DEHYDROGENASE [UBIQUINONE] 1 ALPHA SUBCOMPLEX SUBUNIT 9, MITOCHONDRIAL"/>
    <property type="match status" value="1"/>
</dbReference>
<dbReference type="GO" id="GO:0044877">
    <property type="term" value="F:protein-containing complex binding"/>
    <property type="evidence" value="ECO:0007669"/>
    <property type="project" value="TreeGrafter"/>
</dbReference>
<dbReference type="InterPro" id="IPR051207">
    <property type="entry name" value="ComplexI_NDUFA9_subunit"/>
</dbReference>
<name>A0A1I3ESC1_9BURK</name>
<protein>
    <submittedName>
        <fullName evidence="3">Nucleoside-diphosphate-sugar epimerase</fullName>
    </submittedName>
</protein>
<feature type="transmembrane region" description="Helical" evidence="1">
    <location>
        <begin position="303"/>
        <end position="325"/>
    </location>
</feature>
<reference evidence="3 4" key="1">
    <citation type="submission" date="2016-10" db="EMBL/GenBank/DDBJ databases">
        <authorList>
            <person name="de Groot N.N."/>
        </authorList>
    </citation>
    <scope>NUCLEOTIDE SEQUENCE [LARGE SCALE GENOMIC DNA]</scope>
    <source>
        <strain evidence="3 4">LMG 23650</strain>
    </source>
</reference>
<accession>A0A1I3ESC1</accession>
<feature type="transmembrane region" description="Helical" evidence="1">
    <location>
        <begin position="369"/>
        <end position="389"/>
    </location>
</feature>
<keyword evidence="4" id="KW-1185">Reference proteome</keyword>
<feature type="transmembrane region" description="Helical" evidence="1">
    <location>
        <begin position="345"/>
        <end position="362"/>
    </location>
</feature>
<gene>
    <name evidence="3" type="ORF">SAMN05192543_1011061</name>
</gene>
<evidence type="ECO:0000259" key="2">
    <source>
        <dbReference type="Pfam" id="PF01370"/>
    </source>
</evidence>
<dbReference type="SUPFAM" id="SSF51735">
    <property type="entry name" value="NAD(P)-binding Rossmann-fold domains"/>
    <property type="match status" value="1"/>
</dbReference>
<keyword evidence="1" id="KW-1133">Transmembrane helix</keyword>
<feature type="transmembrane region" description="Helical" evidence="1">
    <location>
        <begin position="395"/>
        <end position="413"/>
    </location>
</feature>
<evidence type="ECO:0000256" key="1">
    <source>
        <dbReference type="SAM" id="Phobius"/>
    </source>
</evidence>
<evidence type="ECO:0000313" key="4">
    <source>
        <dbReference type="Proteomes" id="UP000199548"/>
    </source>
</evidence>
<dbReference type="OrthoDB" id="5292533at2"/>
<dbReference type="Pfam" id="PF01370">
    <property type="entry name" value="Epimerase"/>
    <property type="match status" value="1"/>
</dbReference>
<evidence type="ECO:0000313" key="3">
    <source>
        <dbReference type="EMBL" id="SFI01877.1"/>
    </source>
</evidence>
<proteinExistence type="predicted"/>
<dbReference type="Proteomes" id="UP000199548">
    <property type="component" value="Unassembled WGS sequence"/>
</dbReference>
<organism evidence="3 4">
    <name type="scientific">Paraburkholderia megapolitana</name>
    <dbReference type="NCBI Taxonomy" id="420953"/>
    <lineage>
        <taxon>Bacteria</taxon>
        <taxon>Pseudomonadati</taxon>
        <taxon>Pseudomonadota</taxon>
        <taxon>Betaproteobacteria</taxon>
        <taxon>Burkholderiales</taxon>
        <taxon>Burkholderiaceae</taxon>
        <taxon>Paraburkholderia</taxon>
    </lineage>
</organism>
<dbReference type="InterPro" id="IPR001509">
    <property type="entry name" value="Epimerase_deHydtase"/>
</dbReference>
<dbReference type="EMBL" id="FOQU01000001">
    <property type="protein sequence ID" value="SFI01877.1"/>
    <property type="molecule type" value="Genomic_DNA"/>
</dbReference>